<proteinExistence type="predicted"/>
<protein>
    <submittedName>
        <fullName evidence="2">Uncharacterized protein</fullName>
    </submittedName>
</protein>
<name>Q05I92_XANOR</name>
<gene>
    <name evidence="2" type="ordered locus">XOO4930</name>
</gene>
<dbReference type="Proteomes" id="UP000006735">
    <property type="component" value="Chromosome"/>
</dbReference>
<feature type="compositionally biased region" description="Polar residues" evidence="1">
    <location>
        <begin position="1"/>
        <end position="10"/>
    </location>
</feature>
<keyword evidence="3" id="KW-1185">Reference proteome</keyword>
<dbReference type="HOGENOM" id="CLU_3049395_0_0_6"/>
<evidence type="ECO:0000313" key="2">
    <source>
        <dbReference type="EMBL" id="ABJ90034.1"/>
    </source>
</evidence>
<dbReference type="EMBL" id="AE013598">
    <property type="protein sequence ID" value="ABJ90034.1"/>
    <property type="molecule type" value="Genomic_DNA"/>
</dbReference>
<evidence type="ECO:0000256" key="1">
    <source>
        <dbReference type="SAM" id="MobiDB-lite"/>
    </source>
</evidence>
<feature type="compositionally biased region" description="Polar residues" evidence="1">
    <location>
        <begin position="20"/>
        <end position="32"/>
    </location>
</feature>
<evidence type="ECO:0000313" key="3">
    <source>
        <dbReference type="Proteomes" id="UP000006735"/>
    </source>
</evidence>
<dbReference type="KEGG" id="xoo:XOO4930"/>
<dbReference type="AlphaFoldDB" id="Q05I92"/>
<reference evidence="2 3" key="1">
    <citation type="journal article" date="2005" name="Nucleic Acids Res.">
        <title>The genome sequence of Xanthomonas oryzae pathovar oryzae KACC10331, the bacterial blight pathogen of rice.</title>
        <authorList>
            <person name="Lee B.M."/>
            <person name="Park Y.J."/>
            <person name="Park D.S."/>
            <person name="Kang H.W."/>
            <person name="Kim J.G."/>
            <person name="Song E.S."/>
            <person name="Park I.C."/>
            <person name="Yoon U.H."/>
            <person name="Hahn J.H."/>
            <person name="Koo B.S."/>
            <person name="Lee G.B."/>
            <person name="Kim H."/>
            <person name="Park H.S."/>
            <person name="Yoon K.O."/>
            <person name="Kim J.H."/>
            <person name="Jung C.H."/>
            <person name="Koh N.H."/>
            <person name="Seo J.S."/>
            <person name="Go S.J."/>
        </authorList>
    </citation>
    <scope>NUCLEOTIDE SEQUENCE [LARGE SCALE GENOMIC DNA]</scope>
    <source>
        <strain evidence="3">KACC10331 / KXO85</strain>
    </source>
</reference>
<sequence>MRGSTDSSARQPALRPALSPSKQKYTSGALRNNSSACSGVVAVPSVATAWVTPN</sequence>
<organism evidence="2 3">
    <name type="scientific">Xanthomonas oryzae pv. oryzae (strain KACC10331 / KXO85)</name>
    <dbReference type="NCBI Taxonomy" id="291331"/>
    <lineage>
        <taxon>Bacteria</taxon>
        <taxon>Pseudomonadati</taxon>
        <taxon>Pseudomonadota</taxon>
        <taxon>Gammaproteobacteria</taxon>
        <taxon>Lysobacterales</taxon>
        <taxon>Lysobacteraceae</taxon>
        <taxon>Xanthomonas</taxon>
    </lineage>
</organism>
<feature type="region of interest" description="Disordered" evidence="1">
    <location>
        <begin position="1"/>
        <end position="32"/>
    </location>
</feature>
<accession>Q05I92</accession>